<dbReference type="EMBL" id="VNIM01000043">
    <property type="protein sequence ID" value="TVV73676.1"/>
    <property type="molecule type" value="Genomic_DNA"/>
</dbReference>
<organism evidence="2 3">
    <name type="scientific">Alterirhizorhabdus solaris</name>
    <dbReference type="NCBI Taxonomy" id="2529389"/>
    <lineage>
        <taxon>Bacteria</taxon>
        <taxon>Pseudomonadati</taxon>
        <taxon>Pseudomonadota</taxon>
        <taxon>Alphaproteobacteria</taxon>
        <taxon>Sphingomonadales</taxon>
        <taxon>Rhizorhabdaceae</taxon>
        <taxon>Alterirhizorhabdus</taxon>
    </lineage>
</organism>
<accession>A0A558R2S0</accession>
<comment type="caution">
    <text evidence="2">The sequence shown here is derived from an EMBL/GenBank/DDBJ whole genome shotgun (WGS) entry which is preliminary data.</text>
</comment>
<dbReference type="InterPro" id="IPR011990">
    <property type="entry name" value="TPR-like_helical_dom_sf"/>
</dbReference>
<protein>
    <submittedName>
        <fullName evidence="2">Tetratricopeptide repeat protein</fullName>
    </submittedName>
</protein>
<dbReference type="AlphaFoldDB" id="A0A558R2S0"/>
<keyword evidence="3" id="KW-1185">Reference proteome</keyword>
<dbReference type="RefSeq" id="WP_145151755.1">
    <property type="nucleotide sequence ID" value="NZ_VNIM01000043.1"/>
</dbReference>
<dbReference type="Gene3D" id="1.25.40.10">
    <property type="entry name" value="Tetratricopeptide repeat domain"/>
    <property type="match status" value="1"/>
</dbReference>
<evidence type="ECO:0000256" key="1">
    <source>
        <dbReference type="SAM" id="MobiDB-lite"/>
    </source>
</evidence>
<dbReference type="OrthoDB" id="7390214at2"/>
<dbReference type="SUPFAM" id="SSF48452">
    <property type="entry name" value="TPR-like"/>
    <property type="match status" value="1"/>
</dbReference>
<evidence type="ECO:0000313" key="3">
    <source>
        <dbReference type="Proteomes" id="UP000318681"/>
    </source>
</evidence>
<reference evidence="2 3" key="1">
    <citation type="submission" date="2019-07" db="EMBL/GenBank/DDBJ databases">
        <title>Sphingomonas solaris sp. nov., isolated from a solar panel from Boston, Massachusetts.</title>
        <authorList>
            <person name="Tanner K."/>
            <person name="Pascual J."/>
            <person name="Mancuso C."/>
            <person name="Pereto J."/>
            <person name="Khalil A."/>
            <person name="Vilanova C."/>
        </authorList>
    </citation>
    <scope>NUCLEOTIDE SEQUENCE [LARGE SCALE GENOMIC DNA]</scope>
    <source>
        <strain evidence="2 3">R4DWN</strain>
    </source>
</reference>
<feature type="non-terminal residue" evidence="2">
    <location>
        <position position="1"/>
    </location>
</feature>
<feature type="compositionally biased region" description="Low complexity" evidence="1">
    <location>
        <begin position="23"/>
        <end position="38"/>
    </location>
</feature>
<feature type="region of interest" description="Disordered" evidence="1">
    <location>
        <begin position="1"/>
        <end position="38"/>
    </location>
</feature>
<name>A0A558R2S0_9SPHN</name>
<dbReference type="Proteomes" id="UP000318681">
    <property type="component" value="Unassembled WGS sequence"/>
</dbReference>
<proteinExistence type="predicted"/>
<dbReference type="Pfam" id="PF13432">
    <property type="entry name" value="TPR_16"/>
    <property type="match status" value="1"/>
</dbReference>
<feature type="compositionally biased region" description="Low complexity" evidence="1">
    <location>
        <begin position="1"/>
        <end position="12"/>
    </location>
</feature>
<gene>
    <name evidence="2" type="ORF">FOY91_11515</name>
</gene>
<sequence length="169" mass="18108">AGPTTATPVAPVTRPPVREPAAEPEATAPAAEAAPTGDAGEDAYLAGYRLWEQKKFPEAATVLKAVVAKYPKHRRASYAQNLLGRAYLDDGKPGLAAEAFYANYQKMPRGDRAPDSLYFLGQSLMSLKPAKPADACKVYAELLDVYGEKIAQPLRDRVTKGRADAKCSA</sequence>
<evidence type="ECO:0000313" key="2">
    <source>
        <dbReference type="EMBL" id="TVV73676.1"/>
    </source>
</evidence>